<name>A0AAW4U6H4_9FIRM</name>
<evidence type="ECO:0000313" key="1">
    <source>
        <dbReference type="EMBL" id="MCB6828369.1"/>
    </source>
</evidence>
<organism evidence="1 2">
    <name type="scientific">Megamonas funiformis</name>
    <dbReference type="NCBI Taxonomy" id="437897"/>
    <lineage>
        <taxon>Bacteria</taxon>
        <taxon>Bacillati</taxon>
        <taxon>Bacillota</taxon>
        <taxon>Negativicutes</taxon>
        <taxon>Selenomonadales</taxon>
        <taxon>Selenomonadaceae</taxon>
        <taxon>Megamonas</taxon>
    </lineage>
</organism>
<evidence type="ECO:0000313" key="2">
    <source>
        <dbReference type="Proteomes" id="UP001198190"/>
    </source>
</evidence>
<dbReference type="Proteomes" id="UP001198190">
    <property type="component" value="Unassembled WGS sequence"/>
</dbReference>
<sequence length="178" mass="19801">MIMWTGGKFTEVKIGDDVFTVRQFPPFYAIRVLGELQKIITPALGGVLKGISENNGDMDTENLGDMLQIISNGLEKLAYTIDGDKLELALKLLLDEKYVAVKIEKSNGKKDFIRLDEGAINEVFEGRIIDMIVLAIKVFKVNYLDFSQLSSVPIGVQKTLAEIKLPSFLAQQVNTSEM</sequence>
<dbReference type="InterPro" id="IPR049156">
    <property type="entry name" value="Phage_chap_TAC_15-like"/>
</dbReference>
<dbReference type="EMBL" id="JAJCGD010000014">
    <property type="protein sequence ID" value="MCB6828369.1"/>
    <property type="molecule type" value="Genomic_DNA"/>
</dbReference>
<accession>A0AAW4U6H4</accession>
<gene>
    <name evidence="1" type="ORF">LIY65_06630</name>
</gene>
<dbReference type="AlphaFoldDB" id="A0AAW4U6H4"/>
<protein>
    <submittedName>
        <fullName evidence="1">Uncharacterized protein</fullName>
    </submittedName>
</protein>
<comment type="caution">
    <text evidence="1">The sequence shown here is derived from an EMBL/GenBank/DDBJ whole genome shotgun (WGS) entry which is preliminary data.</text>
</comment>
<dbReference type="Pfam" id="PF21822">
    <property type="entry name" value="Phage_TAC_15"/>
    <property type="match status" value="1"/>
</dbReference>
<proteinExistence type="predicted"/>
<reference evidence="1" key="1">
    <citation type="submission" date="2021-10" db="EMBL/GenBank/DDBJ databases">
        <title>Collection of gut derived symbiotic bacterial strains cultured from healthy donors.</title>
        <authorList>
            <person name="Lin H."/>
            <person name="Littmann E."/>
            <person name="Claire K."/>
            <person name="Pamer E."/>
        </authorList>
    </citation>
    <scope>NUCLEOTIDE SEQUENCE</scope>
    <source>
        <strain evidence="1">MSK.7.16</strain>
    </source>
</reference>